<dbReference type="Gene3D" id="1.10.530.10">
    <property type="match status" value="1"/>
</dbReference>
<dbReference type="SUPFAM" id="SSF53955">
    <property type="entry name" value="Lysozyme-like"/>
    <property type="match status" value="1"/>
</dbReference>
<dbReference type="Proteomes" id="UP000179344">
    <property type="component" value="Unassembled WGS sequence"/>
</dbReference>
<organism evidence="3 4">
    <name type="scientific">Candidatus Muproteobacteria bacterium RBG_16_65_31</name>
    <dbReference type="NCBI Taxonomy" id="1817759"/>
    <lineage>
        <taxon>Bacteria</taxon>
        <taxon>Pseudomonadati</taxon>
        <taxon>Pseudomonadota</taxon>
        <taxon>Candidatus Muproteobacteria</taxon>
    </lineage>
</organism>
<evidence type="ECO:0000256" key="1">
    <source>
        <dbReference type="PIRSR" id="PIRSR611757-1"/>
    </source>
</evidence>
<gene>
    <name evidence="3" type="ORF">A2V92_06225</name>
</gene>
<proteinExistence type="predicted"/>
<dbReference type="InterPro" id="IPR043426">
    <property type="entry name" value="MltB-like"/>
</dbReference>
<dbReference type="Gene3D" id="1.10.8.350">
    <property type="entry name" value="Bacterial muramidase"/>
    <property type="match status" value="1"/>
</dbReference>
<dbReference type="PANTHER" id="PTHR30163:SF9">
    <property type="entry name" value="MEMBRANE-BOUND LYTIC MUREIN TRANSGLYCOSYLASE B"/>
    <property type="match status" value="1"/>
</dbReference>
<dbReference type="EMBL" id="MFST01000142">
    <property type="protein sequence ID" value="OGI42744.1"/>
    <property type="molecule type" value="Genomic_DNA"/>
</dbReference>
<dbReference type="FunFam" id="1.10.8.350:FF:000001">
    <property type="entry name" value="Lytic murein transglycosylase B"/>
    <property type="match status" value="1"/>
</dbReference>
<dbReference type="InterPro" id="IPR011757">
    <property type="entry name" value="Lytic_transglycosylase_MltB"/>
</dbReference>
<dbReference type="Pfam" id="PF13406">
    <property type="entry name" value="SLT_2"/>
    <property type="match status" value="1"/>
</dbReference>
<evidence type="ECO:0000259" key="2">
    <source>
        <dbReference type="Pfam" id="PF13406"/>
    </source>
</evidence>
<dbReference type="CDD" id="cd13399">
    <property type="entry name" value="Slt35-like"/>
    <property type="match status" value="1"/>
</dbReference>
<feature type="active site" evidence="1">
    <location>
        <position position="122"/>
    </location>
</feature>
<feature type="domain" description="Transglycosylase SLT" evidence="2">
    <location>
        <begin position="28"/>
        <end position="318"/>
    </location>
</feature>
<name>A0A1F6TCB5_9PROT</name>
<dbReference type="PANTHER" id="PTHR30163">
    <property type="entry name" value="MEMBRANE-BOUND LYTIC MUREIN TRANSGLYCOSYLASE B"/>
    <property type="match status" value="1"/>
</dbReference>
<accession>A0A1F6TCB5</accession>
<reference evidence="3 4" key="1">
    <citation type="journal article" date="2016" name="Nat. Commun.">
        <title>Thousands of microbial genomes shed light on interconnected biogeochemical processes in an aquifer system.</title>
        <authorList>
            <person name="Anantharaman K."/>
            <person name="Brown C.T."/>
            <person name="Hug L.A."/>
            <person name="Sharon I."/>
            <person name="Castelle C.J."/>
            <person name="Probst A.J."/>
            <person name="Thomas B.C."/>
            <person name="Singh A."/>
            <person name="Wilkins M.J."/>
            <person name="Karaoz U."/>
            <person name="Brodie E.L."/>
            <person name="Williams K.H."/>
            <person name="Hubbard S.S."/>
            <person name="Banfield J.F."/>
        </authorList>
    </citation>
    <scope>NUCLEOTIDE SEQUENCE [LARGE SCALE GENOMIC DNA]</scope>
</reference>
<comment type="caution">
    <text evidence="3">The sequence shown here is derived from an EMBL/GenBank/DDBJ whole genome shotgun (WGS) entry which is preliminary data.</text>
</comment>
<dbReference type="AlphaFoldDB" id="A0A1F6TCB5"/>
<protein>
    <submittedName>
        <fullName evidence="3">Lytic murein transglycosylase B</fullName>
    </submittedName>
</protein>
<dbReference type="GO" id="GO:0009253">
    <property type="term" value="P:peptidoglycan catabolic process"/>
    <property type="evidence" value="ECO:0007669"/>
    <property type="project" value="TreeGrafter"/>
</dbReference>
<dbReference type="InterPro" id="IPR023346">
    <property type="entry name" value="Lysozyme-like_dom_sf"/>
</dbReference>
<evidence type="ECO:0000313" key="4">
    <source>
        <dbReference type="Proteomes" id="UP000179344"/>
    </source>
</evidence>
<dbReference type="InterPro" id="IPR031304">
    <property type="entry name" value="SLT_2"/>
</dbReference>
<dbReference type="GO" id="GO:0008933">
    <property type="term" value="F:peptidoglycan lytic transglycosylase activity"/>
    <property type="evidence" value="ECO:0007669"/>
    <property type="project" value="TreeGrafter"/>
</dbReference>
<sequence>MAAALLFAAGGALFDTRAARALELEEYPELTAFINEMAFKHNFAVPELRRLFAGARIRPDIIEAIERPKESLPWHEYKKLFLTEDSARRGRQYWQKNAQVLARARQEYGVPPEVIVAIIGVETQYGRNRGGYPVMDALTTLTLRYPPRADFFRKELEEYLLLTREIGVSPLDITGSYAGAMGVPQFTPSSYRRFAVDFDGDRRRDLLASTADAIGSVANFLRMHGWETDAPISDEVQIEGALYHWIEGLGPKPALSVRRLIGYGVFPPAGGDDGRLAALIGLEGESGPIYRLGYNNFYVITRYNRSTRYAMAVYELSEMIRKQFEEKP</sequence>
<evidence type="ECO:0000313" key="3">
    <source>
        <dbReference type="EMBL" id="OGI42744.1"/>
    </source>
</evidence>
<dbReference type="NCBIfam" id="TIGR02282">
    <property type="entry name" value="MltB"/>
    <property type="match status" value="1"/>
</dbReference>